<comment type="caution">
    <text evidence="13">The sequence shown here is derived from an EMBL/GenBank/DDBJ whole genome shotgun (WGS) entry which is preliminary data.</text>
</comment>
<dbReference type="OrthoDB" id="422086at2759"/>
<keyword evidence="11" id="KW-1208">Phospholipid metabolism</keyword>
<evidence type="ECO:0000256" key="11">
    <source>
        <dbReference type="ARBA" id="ARBA00023264"/>
    </source>
</evidence>
<keyword evidence="3" id="KW-0808">Transferase</keyword>
<dbReference type="PANTHER" id="PTHR12714">
    <property type="entry name" value="PROTEIN-S ISOPRENYLCYSTEINE O-METHYLTRANSFERASE"/>
    <property type="match status" value="1"/>
</dbReference>
<evidence type="ECO:0000256" key="6">
    <source>
        <dbReference type="ARBA" id="ARBA00022824"/>
    </source>
</evidence>
<feature type="transmembrane region" description="Helical" evidence="12">
    <location>
        <begin position="99"/>
        <end position="120"/>
    </location>
</feature>
<sequence>MIQTTSFVTMLLAKIPLVAIASWAFKICIAPPHPPPPKGSKLIRANRAETEWYSYILTVYAARLQYFIAFLEITTILALTYPSSSLPASILAYTGTPNLTLSAIPLIGFVLILTGASIRLSTFHYMGPLFTFGASIHPNHRLITHGPYSFVRHPSYTGMMLSHPGWFLWQFGRGSWVRESGVLGTVLGRTVVAMYAIFIVAFPLYLVLSRIKVEDRILKEKFGKKWEEWAGRVKYTVIPGIY</sequence>
<keyword evidence="14" id="KW-1185">Reference proteome</keyword>
<evidence type="ECO:0000256" key="3">
    <source>
        <dbReference type="ARBA" id="ARBA00022603"/>
    </source>
</evidence>
<gene>
    <name evidence="13" type="ORF">BDN70DRAFT_537351</name>
</gene>
<dbReference type="GO" id="GO:0012505">
    <property type="term" value="C:endomembrane system"/>
    <property type="evidence" value="ECO:0007669"/>
    <property type="project" value="UniProtKB-SubCell"/>
</dbReference>
<evidence type="ECO:0000313" key="14">
    <source>
        <dbReference type="Proteomes" id="UP000807469"/>
    </source>
</evidence>
<dbReference type="GO" id="GO:0008654">
    <property type="term" value="P:phospholipid biosynthetic process"/>
    <property type="evidence" value="ECO:0007669"/>
    <property type="project" value="UniProtKB-KW"/>
</dbReference>
<evidence type="ECO:0000256" key="1">
    <source>
        <dbReference type="ARBA" id="ARBA00004127"/>
    </source>
</evidence>
<dbReference type="AlphaFoldDB" id="A0A9P5ZES4"/>
<dbReference type="InterPro" id="IPR007318">
    <property type="entry name" value="Phopholipid_MeTrfase"/>
</dbReference>
<keyword evidence="7 12" id="KW-1133">Transmembrane helix</keyword>
<evidence type="ECO:0000256" key="7">
    <source>
        <dbReference type="ARBA" id="ARBA00022989"/>
    </source>
</evidence>
<keyword evidence="5 12" id="KW-0812">Transmembrane</keyword>
<dbReference type="Gene3D" id="1.20.120.1630">
    <property type="match status" value="1"/>
</dbReference>
<evidence type="ECO:0000256" key="2">
    <source>
        <dbReference type="ARBA" id="ARBA00022516"/>
    </source>
</evidence>
<feature type="transmembrane region" description="Helical" evidence="12">
    <location>
        <begin position="186"/>
        <end position="208"/>
    </location>
</feature>
<accession>A0A9P5ZES4</accession>
<dbReference type="GO" id="GO:0032259">
    <property type="term" value="P:methylation"/>
    <property type="evidence" value="ECO:0007669"/>
    <property type="project" value="UniProtKB-KW"/>
</dbReference>
<dbReference type="GO" id="GO:0008168">
    <property type="term" value="F:methyltransferase activity"/>
    <property type="evidence" value="ECO:0007669"/>
    <property type="project" value="UniProtKB-KW"/>
</dbReference>
<feature type="transmembrane region" description="Helical" evidence="12">
    <location>
        <begin position="12"/>
        <end position="32"/>
    </location>
</feature>
<dbReference type="EMBL" id="MU155134">
    <property type="protein sequence ID" value="KAF9485675.1"/>
    <property type="molecule type" value="Genomic_DNA"/>
</dbReference>
<evidence type="ECO:0008006" key="15">
    <source>
        <dbReference type="Google" id="ProtNLM"/>
    </source>
</evidence>
<dbReference type="PANTHER" id="PTHR12714:SF9">
    <property type="entry name" value="PROTEIN-S-ISOPRENYLCYSTEINE O-METHYLTRANSFERASE"/>
    <property type="match status" value="1"/>
</dbReference>
<evidence type="ECO:0000256" key="12">
    <source>
        <dbReference type="SAM" id="Phobius"/>
    </source>
</evidence>
<dbReference type="Pfam" id="PF04191">
    <property type="entry name" value="PEMT"/>
    <property type="match status" value="1"/>
</dbReference>
<protein>
    <recommendedName>
        <fullName evidence="15">Protein-S-isoprenylcysteine O-methyltransferase</fullName>
    </recommendedName>
</protein>
<feature type="transmembrane region" description="Helical" evidence="12">
    <location>
        <begin position="52"/>
        <end position="79"/>
    </location>
</feature>
<evidence type="ECO:0000256" key="4">
    <source>
        <dbReference type="ARBA" id="ARBA00022691"/>
    </source>
</evidence>
<name>A0A9P5ZES4_9AGAR</name>
<keyword evidence="8" id="KW-0443">Lipid metabolism</keyword>
<evidence type="ECO:0000256" key="5">
    <source>
        <dbReference type="ARBA" id="ARBA00022692"/>
    </source>
</evidence>
<evidence type="ECO:0000256" key="10">
    <source>
        <dbReference type="ARBA" id="ARBA00023209"/>
    </source>
</evidence>
<organism evidence="13 14">
    <name type="scientific">Pholiota conissans</name>
    <dbReference type="NCBI Taxonomy" id="109636"/>
    <lineage>
        <taxon>Eukaryota</taxon>
        <taxon>Fungi</taxon>
        <taxon>Dikarya</taxon>
        <taxon>Basidiomycota</taxon>
        <taxon>Agaricomycotina</taxon>
        <taxon>Agaricomycetes</taxon>
        <taxon>Agaricomycetidae</taxon>
        <taxon>Agaricales</taxon>
        <taxon>Agaricineae</taxon>
        <taxon>Strophariaceae</taxon>
        <taxon>Pholiota</taxon>
    </lineage>
</organism>
<keyword evidence="4" id="KW-0949">S-adenosyl-L-methionine</keyword>
<evidence type="ECO:0000256" key="9">
    <source>
        <dbReference type="ARBA" id="ARBA00023136"/>
    </source>
</evidence>
<proteinExistence type="predicted"/>
<keyword evidence="9 12" id="KW-0472">Membrane</keyword>
<keyword evidence="10" id="KW-0594">Phospholipid biosynthesis</keyword>
<keyword evidence="3" id="KW-0489">Methyltransferase</keyword>
<comment type="subcellular location">
    <subcellularLocation>
        <location evidence="1">Endomembrane system</location>
        <topology evidence="1">Multi-pass membrane protein</topology>
    </subcellularLocation>
</comment>
<keyword evidence="2" id="KW-0444">Lipid biosynthesis</keyword>
<keyword evidence="6" id="KW-0256">Endoplasmic reticulum</keyword>
<evidence type="ECO:0000313" key="13">
    <source>
        <dbReference type="EMBL" id="KAF9485675.1"/>
    </source>
</evidence>
<evidence type="ECO:0000256" key="8">
    <source>
        <dbReference type="ARBA" id="ARBA00023098"/>
    </source>
</evidence>
<reference evidence="13" key="1">
    <citation type="submission" date="2020-11" db="EMBL/GenBank/DDBJ databases">
        <authorList>
            <consortium name="DOE Joint Genome Institute"/>
            <person name="Ahrendt S."/>
            <person name="Riley R."/>
            <person name="Andreopoulos W."/>
            <person name="Labutti K."/>
            <person name="Pangilinan J."/>
            <person name="Ruiz-Duenas F.J."/>
            <person name="Barrasa J.M."/>
            <person name="Sanchez-Garcia M."/>
            <person name="Camarero S."/>
            <person name="Miyauchi S."/>
            <person name="Serrano A."/>
            <person name="Linde D."/>
            <person name="Babiker R."/>
            <person name="Drula E."/>
            <person name="Ayuso-Fernandez I."/>
            <person name="Pacheco R."/>
            <person name="Padilla G."/>
            <person name="Ferreira P."/>
            <person name="Barriuso J."/>
            <person name="Kellner H."/>
            <person name="Castanera R."/>
            <person name="Alfaro M."/>
            <person name="Ramirez L."/>
            <person name="Pisabarro A.G."/>
            <person name="Kuo A."/>
            <person name="Tritt A."/>
            <person name="Lipzen A."/>
            <person name="He G."/>
            <person name="Yan M."/>
            <person name="Ng V."/>
            <person name="Cullen D."/>
            <person name="Martin F."/>
            <person name="Rosso M.-N."/>
            <person name="Henrissat B."/>
            <person name="Hibbett D."/>
            <person name="Martinez A.T."/>
            <person name="Grigoriev I.V."/>
        </authorList>
    </citation>
    <scope>NUCLEOTIDE SEQUENCE</scope>
    <source>
        <strain evidence="13">CIRM-BRFM 674</strain>
    </source>
</reference>
<dbReference type="Proteomes" id="UP000807469">
    <property type="component" value="Unassembled WGS sequence"/>
</dbReference>